<feature type="compositionally biased region" description="Pro residues" evidence="2">
    <location>
        <begin position="812"/>
        <end position="821"/>
    </location>
</feature>
<feature type="compositionally biased region" description="Low complexity" evidence="2">
    <location>
        <begin position="119"/>
        <end position="134"/>
    </location>
</feature>
<proteinExistence type="inferred from homology"/>
<dbReference type="GO" id="GO:0005737">
    <property type="term" value="C:cytoplasm"/>
    <property type="evidence" value="ECO:0007669"/>
    <property type="project" value="TreeGrafter"/>
</dbReference>
<feature type="compositionally biased region" description="Basic and acidic residues" evidence="2">
    <location>
        <begin position="1035"/>
        <end position="1045"/>
    </location>
</feature>
<evidence type="ECO:0000259" key="3">
    <source>
        <dbReference type="SMART" id="SM01017"/>
    </source>
</evidence>
<feature type="compositionally biased region" description="Basic and acidic residues" evidence="2">
    <location>
        <begin position="886"/>
        <end position="898"/>
    </location>
</feature>
<feature type="compositionally biased region" description="Basic and acidic residues" evidence="2">
    <location>
        <begin position="270"/>
        <end position="288"/>
    </location>
</feature>
<feature type="compositionally biased region" description="Basic and acidic residues" evidence="2">
    <location>
        <begin position="295"/>
        <end position="323"/>
    </location>
</feature>
<feature type="region of interest" description="Disordered" evidence="2">
    <location>
        <begin position="234"/>
        <end position="385"/>
    </location>
</feature>
<dbReference type="SUPFAM" id="SSF81296">
    <property type="entry name" value="E set domains"/>
    <property type="match status" value="1"/>
</dbReference>
<dbReference type="InterPro" id="IPR000698">
    <property type="entry name" value="Arrestin"/>
</dbReference>
<dbReference type="Pfam" id="PF02752">
    <property type="entry name" value="Arrestin_C"/>
    <property type="match status" value="1"/>
</dbReference>
<dbReference type="Gene3D" id="2.60.40.640">
    <property type="match status" value="1"/>
</dbReference>
<feature type="compositionally biased region" description="Polar residues" evidence="2">
    <location>
        <begin position="109"/>
        <end position="118"/>
    </location>
</feature>
<feature type="compositionally biased region" description="Polar residues" evidence="2">
    <location>
        <begin position="1046"/>
        <end position="1056"/>
    </location>
</feature>
<dbReference type="GO" id="GO:0001664">
    <property type="term" value="F:G protein-coupled receptor binding"/>
    <property type="evidence" value="ECO:0007669"/>
    <property type="project" value="TreeGrafter"/>
</dbReference>
<feature type="region of interest" description="Disordered" evidence="2">
    <location>
        <begin position="1311"/>
        <end position="1355"/>
    </location>
</feature>
<dbReference type="OMA" id="IFYHASA"/>
<keyword evidence="5" id="KW-1185">Reference proteome</keyword>
<protein>
    <recommendedName>
        <fullName evidence="3">Arrestin C-terminal-like domain-containing protein</fullName>
    </recommendedName>
</protein>
<dbReference type="RefSeq" id="XP_018272044.1">
    <property type="nucleotide sequence ID" value="XM_018414221.1"/>
</dbReference>
<feature type="compositionally biased region" description="Basic and acidic residues" evidence="2">
    <location>
        <begin position="234"/>
        <end position="243"/>
    </location>
</feature>
<dbReference type="InterPro" id="IPR014752">
    <property type="entry name" value="Arrestin-like_C"/>
</dbReference>
<evidence type="ECO:0000256" key="1">
    <source>
        <dbReference type="ARBA" id="ARBA00005298"/>
    </source>
</evidence>
<dbReference type="GO" id="GO:0002031">
    <property type="term" value="P:G protein-coupled receptor internalization"/>
    <property type="evidence" value="ECO:0007669"/>
    <property type="project" value="TreeGrafter"/>
</dbReference>
<feature type="region of interest" description="Disordered" evidence="2">
    <location>
        <begin position="812"/>
        <end position="928"/>
    </location>
</feature>
<dbReference type="PANTHER" id="PTHR11792:SF17">
    <property type="entry name" value="KURTZ ARRESTIN"/>
    <property type="match status" value="1"/>
</dbReference>
<organism evidence="4 5">
    <name type="scientific">Rhodotorula graminis (strain WP1)</name>
    <dbReference type="NCBI Taxonomy" id="578459"/>
    <lineage>
        <taxon>Eukaryota</taxon>
        <taxon>Fungi</taxon>
        <taxon>Dikarya</taxon>
        <taxon>Basidiomycota</taxon>
        <taxon>Pucciniomycotina</taxon>
        <taxon>Microbotryomycetes</taxon>
        <taxon>Sporidiobolales</taxon>
        <taxon>Sporidiobolaceae</taxon>
        <taxon>Rhodotorula</taxon>
    </lineage>
</organism>
<comment type="similarity">
    <text evidence="1">Belongs to the arrestin family.</text>
</comment>
<feature type="compositionally biased region" description="Acidic residues" evidence="2">
    <location>
        <begin position="339"/>
        <end position="353"/>
    </location>
</feature>
<name>A0A194S675_RHOGW</name>
<evidence type="ECO:0000313" key="4">
    <source>
        <dbReference type="EMBL" id="KPV75995.1"/>
    </source>
</evidence>
<dbReference type="SMART" id="SM01017">
    <property type="entry name" value="Arrestin_C"/>
    <property type="match status" value="1"/>
</dbReference>
<evidence type="ECO:0000313" key="5">
    <source>
        <dbReference type="Proteomes" id="UP000053890"/>
    </source>
</evidence>
<accession>A0A194S675</accession>
<gene>
    <name evidence="4" type="ORF">RHOBADRAFT_43430</name>
</gene>
<evidence type="ECO:0000256" key="2">
    <source>
        <dbReference type="SAM" id="MobiDB-lite"/>
    </source>
</evidence>
<dbReference type="Proteomes" id="UP000053890">
    <property type="component" value="Unassembled WGS sequence"/>
</dbReference>
<reference evidence="4 5" key="1">
    <citation type="journal article" date="2015" name="Front. Microbiol.">
        <title>Genome sequence of the plant growth promoting endophytic yeast Rhodotorula graminis WP1.</title>
        <authorList>
            <person name="Firrincieli A."/>
            <person name="Otillar R."/>
            <person name="Salamov A."/>
            <person name="Schmutz J."/>
            <person name="Khan Z."/>
            <person name="Redman R.S."/>
            <person name="Fleck N.D."/>
            <person name="Lindquist E."/>
            <person name="Grigoriev I.V."/>
            <person name="Doty S.L."/>
        </authorList>
    </citation>
    <scope>NUCLEOTIDE SEQUENCE [LARGE SCALE GENOMIC DNA]</scope>
    <source>
        <strain evidence="4 5">WP1</strain>
    </source>
</reference>
<dbReference type="GeneID" id="28974669"/>
<feature type="region of interest" description="Disordered" evidence="2">
    <location>
        <begin position="1025"/>
        <end position="1071"/>
    </location>
</feature>
<dbReference type="GO" id="GO:0007165">
    <property type="term" value="P:signal transduction"/>
    <property type="evidence" value="ECO:0007669"/>
    <property type="project" value="InterPro"/>
</dbReference>
<feature type="compositionally biased region" description="Low complexity" evidence="2">
    <location>
        <begin position="414"/>
        <end position="428"/>
    </location>
</feature>
<feature type="compositionally biased region" description="Polar residues" evidence="2">
    <location>
        <begin position="372"/>
        <end position="383"/>
    </location>
</feature>
<feature type="region of interest" description="Disordered" evidence="2">
    <location>
        <begin position="406"/>
        <end position="441"/>
    </location>
</feature>
<feature type="compositionally biased region" description="Basic and acidic residues" evidence="2">
    <location>
        <begin position="851"/>
        <end position="862"/>
    </location>
</feature>
<dbReference type="EMBL" id="KQ474077">
    <property type="protein sequence ID" value="KPV75995.1"/>
    <property type="molecule type" value="Genomic_DNA"/>
</dbReference>
<sequence>MDGLGITFDAYGSIQQRVRGYHQPHHPVHAPAVAAHAAAHHHRLQHSVSYDAALNGHYAAQPMYRHPSDTSGDSAHKRVRIAAGTPEVLNGKGGYLPYDQHHLSPLSDFAQSSNSGTGSSQPFSPVSLSSLPSSTDAGAYPSFPSHALPHDAYPIRNHPHATSHADLHHAQQPSPSRGPSRLPAFLQDRQQALARPRSMVELRQSQQARERTSPPSSMHAPYAEHVEHAQYDASPSDRYDHLQDSPAESVPSSAGALQRRQFERQLQSDFDERRRLRASEGRPRERTQSEGVIRPLERVRSRSLSAKEMKELADREASRRVEEQVPLPQEPGAARLETVDDEALEAEEGDDDVGTVISLAPPPQREPGASGLQRQSTLLTAGASTVRRRKELDRLLAPTSRHAGISSLGTIAQSPTPSTTSSAVTNSTQPRAASHASAQVASLPSPVVLEQAKHGKGARVELDLALETPLVVEGGLLKGRLEVRIRKSKEREGEVWVGTPKIRVIGFEELSSGDGRYIFYHASAPASTSTDPLACYDSPADSEGFHRGKSGQHNVAVKMSLPIGKGAKGPWKGKQGVVRYIAIASLKLKSKEGSDRSIAHFYRHVEVYPYFNPALTLAPAIKPLTADAAKSLFMGGSGKVTLHASLHRETWVAGQRCYVEVRVSNESSKKVKALTLALIRTTAVYRSASRTTSHGPRDLYGFGVDAVPASSSEPTQTQTTRKKVAETTLELGKKGTKGVTAKGTWLGVEAGESADFAPSFLIPEDALTIARGRHLENTYSVKVSVGGSLSADISVDIPIRVVNFISLDPPPGHVGPSPLPDQPRRPVARSWSSNQLRDAVRPSQATVGRMTSHDSLRLEDLNGARPRQQRPPLSRIASVESVRTSDLPRAEPVADRARPAPAQHLSARSDEENLPPAERSQVVVDRAKRRQLQHQMSLQCISSAIASATARRSPNVREREPTLRAAASHGDLYEARLAVDESPDAGYYGGGVEEDLFTLPAVNLHSDVQFGLGLGLDDVGIQLDDLDEVPDDPTALDRHVHHEPSSRYQPQEQHQQPCRHHYQPEPMRPEDLYASQPADAHVDADQDSDDELDSILQSHFSEDEDEHLDRPTSLHARAPSSPPQRAEPAVPRSASPVKRHSPIPPSSPVKASPSSRRPSDTFAFATPSSPIKAGVELPVVDEDEHPAARTTRPLPTPPVVHAAPSSPRKASHVQPAAGREPSSLRKTPSGASLRRNPGVLRKAGSTRSIRSAASSLYVASTADATRALGMARSPSIASPRVSPILASGTTFGVRPTLSPTVATPASPVRRVVKTPSPSLRPTRSMAELRSAPPPSSFFAGGSPHERPASPRKSTVLPSVKNKVAALETRQATLHRLATTSREGGRARVPAAQLSRADSIMSSASSVMPSEFNLNRTNSMASFKAPLLKRGATILEPTPPVPSLPAL</sequence>
<feature type="region of interest" description="Disordered" evidence="2">
    <location>
        <begin position="106"/>
        <end position="219"/>
    </location>
</feature>
<feature type="region of interest" description="Disordered" evidence="2">
    <location>
        <begin position="1102"/>
        <end position="1251"/>
    </location>
</feature>
<dbReference type="STRING" id="578459.A0A194S675"/>
<dbReference type="InterPro" id="IPR011022">
    <property type="entry name" value="Arrestin_C-like"/>
</dbReference>
<dbReference type="PANTHER" id="PTHR11792">
    <property type="entry name" value="ARRESTIN"/>
    <property type="match status" value="1"/>
</dbReference>
<feature type="domain" description="Arrestin C-terminal-like" evidence="3">
    <location>
        <begin position="636"/>
        <end position="804"/>
    </location>
</feature>
<dbReference type="OrthoDB" id="298939at2759"/>
<dbReference type="InterPro" id="IPR014756">
    <property type="entry name" value="Ig_E-set"/>
</dbReference>